<proteinExistence type="predicted"/>
<accession>A0A2M7PU51</accession>
<dbReference type="Proteomes" id="UP000230646">
    <property type="component" value="Unassembled WGS sequence"/>
</dbReference>
<sequence length="69" mass="8274">TRNGGIRRAIQDKGFRGRKDENYSILPLKLFHFTTKTIPFYHYFIKKSIQDKGFRGRKDENLFRLPIVE</sequence>
<evidence type="ECO:0000313" key="1">
    <source>
        <dbReference type="EMBL" id="PIY33852.1"/>
    </source>
</evidence>
<dbReference type="AlphaFoldDB" id="A0A2M7PU51"/>
<name>A0A2M7PU51_9BACT</name>
<dbReference type="EMBL" id="PFKO01000020">
    <property type="protein sequence ID" value="PIY33852.1"/>
    <property type="molecule type" value="Genomic_DNA"/>
</dbReference>
<reference evidence="1 2" key="1">
    <citation type="submission" date="2017-09" db="EMBL/GenBank/DDBJ databases">
        <title>Depth-based differentiation of microbial function through sediment-hosted aquifers and enrichment of novel symbionts in the deep terrestrial subsurface.</title>
        <authorList>
            <person name="Probst A.J."/>
            <person name="Ladd B."/>
            <person name="Jarett J.K."/>
            <person name="Geller-Mcgrath D.E."/>
            <person name="Sieber C.M."/>
            <person name="Emerson J.B."/>
            <person name="Anantharaman K."/>
            <person name="Thomas B.C."/>
            <person name="Malmstrom R."/>
            <person name="Stieglmeier M."/>
            <person name="Klingl A."/>
            <person name="Woyke T."/>
            <person name="Ryan C.M."/>
            <person name="Banfield J.F."/>
        </authorList>
    </citation>
    <scope>NUCLEOTIDE SEQUENCE [LARGE SCALE GENOMIC DNA]</scope>
    <source>
        <strain evidence="1">CG_4_10_14_3_um_filter_34_13</strain>
    </source>
</reference>
<dbReference type="RefSeq" id="WP_406606687.1">
    <property type="nucleotide sequence ID" value="NZ_PFKO01000020.1"/>
</dbReference>
<organism evidence="1 2">
    <name type="scientific">Candidatus Infernicultor aquiphilus</name>
    <dbReference type="NCBI Taxonomy" id="1805029"/>
    <lineage>
        <taxon>Bacteria</taxon>
        <taxon>Pseudomonadati</taxon>
        <taxon>Atribacterota</taxon>
        <taxon>Candidatus Phoenicimicrobiia</taxon>
        <taxon>Candidatus Pheonicimicrobiales</taxon>
        <taxon>Candidatus Phoenicimicrobiaceae</taxon>
        <taxon>Candidatus Infernicultor</taxon>
    </lineage>
</organism>
<protein>
    <submittedName>
        <fullName evidence="1">Uncharacterized protein</fullName>
    </submittedName>
</protein>
<gene>
    <name evidence="1" type="ORF">COZ07_00655</name>
</gene>
<feature type="non-terminal residue" evidence="1">
    <location>
        <position position="1"/>
    </location>
</feature>
<evidence type="ECO:0000313" key="2">
    <source>
        <dbReference type="Proteomes" id="UP000230646"/>
    </source>
</evidence>
<comment type="caution">
    <text evidence="1">The sequence shown here is derived from an EMBL/GenBank/DDBJ whole genome shotgun (WGS) entry which is preliminary data.</text>
</comment>